<reference evidence="2" key="1">
    <citation type="submission" date="2018-08" db="EMBL/GenBank/DDBJ databases">
        <authorList>
            <person name="Chevrot R."/>
        </authorList>
    </citation>
    <scope>NUCLEOTIDE SEQUENCE [LARGE SCALE GENOMIC DNA]</scope>
</reference>
<dbReference type="RefSeq" id="WP_232055666.1">
    <property type="nucleotide sequence ID" value="NZ_LS992241.1"/>
</dbReference>
<evidence type="ECO:0000313" key="1">
    <source>
        <dbReference type="EMBL" id="SYX85538.1"/>
    </source>
</evidence>
<name>A0A383REW9_PAEAL</name>
<dbReference type="Proteomes" id="UP000304148">
    <property type="component" value="Chromosome"/>
</dbReference>
<sequence length="50" mass="5486">MNPGEFGAIFCELAPKKQKECMLELDRPYAIQMLNGPPSDDAADFIGLLS</sequence>
<protein>
    <submittedName>
        <fullName evidence="1">Magnesium transporter</fullName>
    </submittedName>
</protein>
<dbReference type="EMBL" id="LS992241">
    <property type="protein sequence ID" value="SYX85538.1"/>
    <property type="molecule type" value="Genomic_DNA"/>
</dbReference>
<evidence type="ECO:0000313" key="2">
    <source>
        <dbReference type="Proteomes" id="UP000304148"/>
    </source>
</evidence>
<dbReference type="InterPro" id="IPR038076">
    <property type="entry name" value="MgtE_N_sf"/>
</dbReference>
<dbReference type="Gene3D" id="1.25.60.10">
    <property type="entry name" value="MgtE N-terminal domain-like"/>
    <property type="match status" value="1"/>
</dbReference>
<proteinExistence type="predicted"/>
<organism evidence="1 2">
    <name type="scientific">Paenibacillus alvei</name>
    <name type="common">Bacillus alvei</name>
    <dbReference type="NCBI Taxonomy" id="44250"/>
    <lineage>
        <taxon>Bacteria</taxon>
        <taxon>Bacillati</taxon>
        <taxon>Bacillota</taxon>
        <taxon>Bacilli</taxon>
        <taxon>Bacillales</taxon>
        <taxon>Paenibacillaceae</taxon>
        <taxon>Paenibacillus</taxon>
    </lineage>
</organism>
<dbReference type="SUPFAM" id="SSF158791">
    <property type="entry name" value="MgtE N-terminal domain-like"/>
    <property type="match status" value="1"/>
</dbReference>
<gene>
    <name evidence="1" type="ORF">PBLR_13960</name>
</gene>
<dbReference type="AlphaFoldDB" id="A0A383REW9"/>
<accession>A0A383REW9</accession>